<evidence type="ECO:0000256" key="6">
    <source>
        <dbReference type="ARBA" id="ARBA00023004"/>
    </source>
</evidence>
<organism evidence="8 9">
    <name type="scientific">Algoriphagus machipongonensis</name>
    <dbReference type="NCBI Taxonomy" id="388413"/>
    <lineage>
        <taxon>Bacteria</taxon>
        <taxon>Pseudomonadati</taxon>
        <taxon>Bacteroidota</taxon>
        <taxon>Cytophagia</taxon>
        <taxon>Cytophagales</taxon>
        <taxon>Cyclobacteriaceae</taxon>
        <taxon>Algoriphagus</taxon>
    </lineage>
</organism>
<dbReference type="STRING" id="388413.ALPR1_08123"/>
<dbReference type="GO" id="GO:0031543">
    <property type="term" value="F:peptidyl-proline dioxygenase activity"/>
    <property type="evidence" value="ECO:0007669"/>
    <property type="project" value="TreeGrafter"/>
</dbReference>
<dbReference type="PANTHER" id="PTHR12907:SF26">
    <property type="entry name" value="HIF PROLYL HYDROXYLASE, ISOFORM C"/>
    <property type="match status" value="1"/>
</dbReference>
<dbReference type="PROSITE" id="PS51471">
    <property type="entry name" value="FE2OG_OXY"/>
    <property type="match status" value="1"/>
</dbReference>
<keyword evidence="6" id="KW-0408">Iron</keyword>
<evidence type="ECO:0000313" key="9">
    <source>
        <dbReference type="Proteomes" id="UP000003919"/>
    </source>
</evidence>
<comment type="cofactor">
    <cofactor evidence="1">
        <name>L-ascorbate</name>
        <dbReference type="ChEBI" id="CHEBI:38290"/>
    </cofactor>
</comment>
<dbReference type="Pfam" id="PF13640">
    <property type="entry name" value="2OG-FeII_Oxy_3"/>
    <property type="match status" value="1"/>
</dbReference>
<dbReference type="InterPro" id="IPR051559">
    <property type="entry name" value="HIF_prolyl_hydroxylases"/>
</dbReference>
<dbReference type="InterPro" id="IPR044862">
    <property type="entry name" value="Pro_4_hyd_alph_FE2OG_OXY"/>
</dbReference>
<evidence type="ECO:0000256" key="3">
    <source>
        <dbReference type="ARBA" id="ARBA00022896"/>
    </source>
</evidence>
<protein>
    <submittedName>
        <fullName evidence="8">Oxidoreductase, 2OG-Fe(II) oxygenase family</fullName>
    </submittedName>
</protein>
<keyword evidence="3" id="KW-0847">Vitamin C</keyword>
<evidence type="ECO:0000256" key="2">
    <source>
        <dbReference type="ARBA" id="ARBA00022723"/>
    </source>
</evidence>
<gene>
    <name evidence="8" type="ORF">ALPR1_08123</name>
</gene>
<accession>A3I1A9</accession>
<dbReference type="GO" id="GO:0031418">
    <property type="term" value="F:L-ascorbic acid binding"/>
    <property type="evidence" value="ECO:0007669"/>
    <property type="project" value="UniProtKB-KW"/>
</dbReference>
<evidence type="ECO:0000256" key="1">
    <source>
        <dbReference type="ARBA" id="ARBA00001961"/>
    </source>
</evidence>
<evidence type="ECO:0000256" key="4">
    <source>
        <dbReference type="ARBA" id="ARBA00022964"/>
    </source>
</evidence>
<dbReference type="AlphaFoldDB" id="A3I1A9"/>
<dbReference type="SMART" id="SM00702">
    <property type="entry name" value="P4Hc"/>
    <property type="match status" value="1"/>
</dbReference>
<dbReference type="InterPro" id="IPR005123">
    <property type="entry name" value="Oxoglu/Fe-dep_dioxygenase_dom"/>
</dbReference>
<evidence type="ECO:0000256" key="5">
    <source>
        <dbReference type="ARBA" id="ARBA00023002"/>
    </source>
</evidence>
<dbReference type="RefSeq" id="WP_008199728.1">
    <property type="nucleotide sequence ID" value="NZ_CM001023.1"/>
</dbReference>
<feature type="domain" description="Fe2OG dioxygenase" evidence="7">
    <location>
        <begin position="97"/>
        <end position="201"/>
    </location>
</feature>
<keyword evidence="2" id="KW-0479">Metal-binding</keyword>
<dbReference type="InterPro" id="IPR006620">
    <property type="entry name" value="Pro_4_hyd_alph"/>
</dbReference>
<dbReference type="GO" id="GO:0071456">
    <property type="term" value="P:cellular response to hypoxia"/>
    <property type="evidence" value="ECO:0007669"/>
    <property type="project" value="TreeGrafter"/>
</dbReference>
<comment type="caution">
    <text evidence="8">The sequence shown here is derived from an EMBL/GenBank/DDBJ whole genome shotgun (WGS) entry which is preliminary data.</text>
</comment>
<dbReference type="OrthoDB" id="9783171at2"/>
<reference evidence="8 9" key="1">
    <citation type="journal article" date="2011" name="J. Bacteriol.">
        <title>Complete genome sequence of Algoriphagus sp. PR1, bacterial prey of a colony-forming choanoflagellate.</title>
        <authorList>
            <person name="Alegado R.A."/>
            <person name="Ferriera S."/>
            <person name="Nusbaum C."/>
            <person name="Young S.K."/>
            <person name="Zeng Q."/>
            <person name="Imamovic A."/>
            <person name="Fairclough S.R."/>
            <person name="King N."/>
        </authorList>
    </citation>
    <scope>NUCLEOTIDE SEQUENCE [LARGE SCALE GENOMIC DNA]</scope>
    <source>
        <strain evidence="8 9">PR1</strain>
    </source>
</reference>
<evidence type="ECO:0000313" key="8">
    <source>
        <dbReference type="EMBL" id="EAZ79575.1"/>
    </source>
</evidence>
<dbReference type="GO" id="GO:0008198">
    <property type="term" value="F:ferrous iron binding"/>
    <property type="evidence" value="ECO:0007669"/>
    <property type="project" value="TreeGrafter"/>
</dbReference>
<dbReference type="eggNOG" id="COG3751">
    <property type="taxonomic scope" value="Bacteria"/>
</dbReference>
<dbReference type="Gene3D" id="2.60.120.620">
    <property type="entry name" value="q2cbj1_9rhob like domain"/>
    <property type="match status" value="1"/>
</dbReference>
<dbReference type="PANTHER" id="PTHR12907">
    <property type="entry name" value="EGL NINE HOMOLOG-RELATED"/>
    <property type="match status" value="1"/>
</dbReference>
<name>A3I1A9_9BACT</name>
<dbReference type="EMBL" id="AAXU02000001">
    <property type="protein sequence ID" value="EAZ79575.1"/>
    <property type="molecule type" value="Genomic_DNA"/>
</dbReference>
<keyword evidence="9" id="KW-1185">Reference proteome</keyword>
<keyword evidence="5" id="KW-0560">Oxidoreductase</keyword>
<evidence type="ECO:0000259" key="7">
    <source>
        <dbReference type="PROSITE" id="PS51471"/>
    </source>
</evidence>
<dbReference type="Proteomes" id="UP000003919">
    <property type="component" value="Unassembled WGS sequence"/>
</dbReference>
<sequence length="203" mass="23608">MESVYERIASEIYDKSYAIVDDFISEDLRASLLQEQTELLEAGKFRLAAVGKGEKKQIRTEIRNDQVLWLNPDELSRYESIYWGEVEKVRLAINQRCYMGLKSFEGHFARYPKGSFYVRHMDQFQQVIYRQVTVIIYLNDSWSEEDAGMLRMYLPQANGSEEILDISPIGGRLVVFLSGEIPHEVLPTNKERISITGWLKDID</sequence>
<keyword evidence="4" id="KW-0223">Dioxygenase</keyword>
<dbReference type="HOGENOM" id="CLU_022206_1_0_10"/>
<proteinExistence type="predicted"/>